<dbReference type="GO" id="GO:0009534">
    <property type="term" value="C:chloroplast thylakoid"/>
    <property type="evidence" value="ECO:0007669"/>
    <property type="project" value="TreeGrafter"/>
</dbReference>
<dbReference type="AlphaFoldDB" id="A0AAW1P9B4"/>
<reference evidence="18 19" key="1">
    <citation type="journal article" date="2024" name="Nat. Commun.">
        <title>Phylogenomics reveals the evolutionary origins of lichenization in chlorophyte algae.</title>
        <authorList>
            <person name="Puginier C."/>
            <person name="Libourel C."/>
            <person name="Otte J."/>
            <person name="Skaloud P."/>
            <person name="Haon M."/>
            <person name="Grisel S."/>
            <person name="Petersen M."/>
            <person name="Berrin J.G."/>
            <person name="Delaux P.M."/>
            <person name="Dal Grande F."/>
            <person name="Keller J."/>
        </authorList>
    </citation>
    <scope>NUCLEOTIDE SEQUENCE [LARGE SCALE GENOMIC DNA]</scope>
    <source>
        <strain evidence="18 19">SAG 2036</strain>
    </source>
</reference>
<dbReference type="GO" id="GO:0004729">
    <property type="term" value="F:oxygen-dependent protoporphyrinogen oxidase activity"/>
    <property type="evidence" value="ECO:0007669"/>
    <property type="project" value="UniProtKB-UniRule"/>
</dbReference>
<evidence type="ECO:0000256" key="11">
    <source>
        <dbReference type="ARBA" id="ARBA00023002"/>
    </source>
</evidence>
<sequence>MLDLHPAPSRSDDNTEYDVVVVGGGISGLTTAQACLTEHSGDVSRLLLTEARDRVGGNLTSKQDSEYLWEEGPTSFQPNDAMLKAAVDAGLDKDLVMGDPKAPRFVFWNKKLRPTPSGPDLVTFDLLSIWGKLRAGLGAAGFKKAPPGQEETVEQFVTRNLGVEVFQRLIEPFCSGVYAGDPTKLSIQAAFGKVYDLERTGGSIFGGVIKLLQERRKNPPPPRDSRLPPKPKGQTVSSFRKGLQSLPEAMALKMKDNIRTKWELQEIERADTGFRLTYRTPEGIRDIKARCVALTVPAYVAADLLRRDCPDASAGLKSIDYPPVAAVSLAYPMSAILQDRLDQQGNLPGFGQLHPRTQGITTLGTIYSSSLFPNRAPPGWQQLLCYIGGALNRGIVDQGEERIIAQVDKDLRQMLLKPDAPKPKKIGLRIWPKAIPQFNLAHVEVVQGAQEDLDLAGYEGVLLGGNYVSGVALGKCVEYGYEYANKIAKYLQSKVEAATVPSQQEQDEAFFV</sequence>
<feature type="region of interest" description="Disordered" evidence="16">
    <location>
        <begin position="215"/>
        <end position="239"/>
    </location>
</feature>
<dbReference type="SUPFAM" id="SSF51905">
    <property type="entry name" value="FAD/NAD(P)-binding domain"/>
    <property type="match status" value="1"/>
</dbReference>
<comment type="catalytic activity">
    <reaction evidence="14 15">
        <text>protoporphyrinogen IX + 3 O2 = protoporphyrin IX + 3 H2O2</text>
        <dbReference type="Rhea" id="RHEA:25576"/>
        <dbReference type="ChEBI" id="CHEBI:15379"/>
        <dbReference type="ChEBI" id="CHEBI:16240"/>
        <dbReference type="ChEBI" id="CHEBI:57306"/>
        <dbReference type="ChEBI" id="CHEBI:57307"/>
        <dbReference type="EC" id="1.3.3.4"/>
    </reaction>
</comment>
<keyword evidence="9 15" id="KW-0274">FAD</keyword>
<dbReference type="EC" id="1.3.3.4" evidence="5 15"/>
<keyword evidence="8" id="KW-0934">Plastid</keyword>
<evidence type="ECO:0000256" key="15">
    <source>
        <dbReference type="RuleBase" id="RU367069"/>
    </source>
</evidence>
<evidence type="ECO:0000256" key="13">
    <source>
        <dbReference type="ARBA" id="ARBA00023244"/>
    </source>
</evidence>
<evidence type="ECO:0000256" key="2">
    <source>
        <dbReference type="ARBA" id="ARBA00004229"/>
    </source>
</evidence>
<proteinExistence type="inferred from homology"/>
<dbReference type="FunFam" id="1.10.3110.10:FF:000002">
    <property type="entry name" value="Protoporphyrinogen oxidase"/>
    <property type="match status" value="1"/>
</dbReference>
<keyword evidence="7 15" id="KW-0285">Flavoprotein</keyword>
<comment type="subcellular location">
    <subcellularLocation>
        <location evidence="2 15">Plastid</location>
        <location evidence="2 15">Chloroplast</location>
    </subcellularLocation>
</comment>
<keyword evidence="12 15" id="KW-0350">Heme biosynthesis</keyword>
<dbReference type="Pfam" id="PF01593">
    <property type="entry name" value="Amino_oxidase"/>
    <property type="match status" value="1"/>
</dbReference>
<evidence type="ECO:0000256" key="16">
    <source>
        <dbReference type="SAM" id="MobiDB-lite"/>
    </source>
</evidence>
<keyword evidence="13 15" id="KW-0627">Porphyrin biosynthesis</keyword>
<dbReference type="InterPro" id="IPR004572">
    <property type="entry name" value="Protoporphyrinogen_oxidase"/>
</dbReference>
<keyword evidence="19" id="KW-1185">Reference proteome</keyword>
<dbReference type="InterPro" id="IPR036188">
    <property type="entry name" value="FAD/NAD-bd_sf"/>
</dbReference>
<dbReference type="Gene3D" id="3.90.660.20">
    <property type="entry name" value="Protoporphyrinogen oxidase, mitochondrial, domain 2"/>
    <property type="match status" value="1"/>
</dbReference>
<evidence type="ECO:0000256" key="1">
    <source>
        <dbReference type="ARBA" id="ARBA00002600"/>
    </source>
</evidence>
<dbReference type="InterPro" id="IPR050464">
    <property type="entry name" value="Zeta_carotene_desat/Oxidored"/>
</dbReference>
<evidence type="ECO:0000256" key="4">
    <source>
        <dbReference type="ARBA" id="ARBA00010551"/>
    </source>
</evidence>
<protein>
    <recommendedName>
        <fullName evidence="5 15">Protoporphyrinogen oxidase</fullName>
        <ecNumber evidence="5 15">1.3.3.4</ecNumber>
    </recommendedName>
</protein>
<comment type="pathway">
    <text evidence="3 15">Porphyrin-containing compound metabolism; protoporphyrin-IX biosynthesis; protoporphyrin-IX from protoporphyrinogen-IX: step 1/1.</text>
</comment>
<keyword evidence="11 15" id="KW-0560">Oxidoreductase</keyword>
<feature type="compositionally biased region" description="Basic and acidic residues" evidence="16">
    <location>
        <begin position="215"/>
        <end position="227"/>
    </location>
</feature>
<dbReference type="Proteomes" id="UP001465755">
    <property type="component" value="Unassembled WGS sequence"/>
</dbReference>
<dbReference type="Gene3D" id="1.10.3110.10">
    <property type="entry name" value="protoporphyrinogen ix oxidase, domain 3"/>
    <property type="match status" value="1"/>
</dbReference>
<evidence type="ECO:0000259" key="17">
    <source>
        <dbReference type="Pfam" id="PF01593"/>
    </source>
</evidence>
<feature type="domain" description="Amine oxidase" evidence="17">
    <location>
        <begin position="26"/>
        <end position="487"/>
    </location>
</feature>
<evidence type="ECO:0000256" key="8">
    <source>
        <dbReference type="ARBA" id="ARBA00022640"/>
    </source>
</evidence>
<evidence type="ECO:0000256" key="5">
    <source>
        <dbReference type="ARBA" id="ARBA00012867"/>
    </source>
</evidence>
<evidence type="ECO:0000256" key="7">
    <source>
        <dbReference type="ARBA" id="ARBA00022630"/>
    </source>
</evidence>
<evidence type="ECO:0000256" key="3">
    <source>
        <dbReference type="ARBA" id="ARBA00005073"/>
    </source>
</evidence>
<accession>A0AAW1P9B4</accession>
<evidence type="ECO:0000256" key="6">
    <source>
        <dbReference type="ARBA" id="ARBA00022528"/>
    </source>
</evidence>
<dbReference type="Gene3D" id="3.50.50.60">
    <property type="entry name" value="FAD/NAD(P)-binding domain"/>
    <property type="match status" value="1"/>
</dbReference>
<dbReference type="InterPro" id="IPR002937">
    <property type="entry name" value="Amino_oxidase"/>
</dbReference>
<name>A0AAW1P9B4_9CHLO</name>
<evidence type="ECO:0000256" key="12">
    <source>
        <dbReference type="ARBA" id="ARBA00023133"/>
    </source>
</evidence>
<comment type="cofactor">
    <cofactor evidence="15">
        <name>FAD</name>
        <dbReference type="ChEBI" id="CHEBI:57692"/>
    </cofactor>
    <text evidence="15">Binds 1 FAD per subunit.</text>
</comment>
<dbReference type="PANTHER" id="PTHR42923:SF3">
    <property type="entry name" value="PROTOPORPHYRINOGEN OXIDASE"/>
    <property type="match status" value="1"/>
</dbReference>
<comment type="caution">
    <text evidence="18">The sequence shown here is derived from an EMBL/GenBank/DDBJ whole genome shotgun (WGS) entry which is preliminary data.</text>
</comment>
<evidence type="ECO:0000256" key="10">
    <source>
        <dbReference type="ARBA" id="ARBA00022946"/>
    </source>
</evidence>
<dbReference type="EMBL" id="JALJOQ010000038">
    <property type="protein sequence ID" value="KAK9806433.1"/>
    <property type="molecule type" value="Genomic_DNA"/>
</dbReference>
<comment type="function">
    <text evidence="1 15">Catalyzes the 6-electron oxidation of protoporphyrinogen-IX to form protoporphyrin-IX.</text>
</comment>
<dbReference type="NCBIfam" id="TIGR00562">
    <property type="entry name" value="proto_IX_ox"/>
    <property type="match status" value="1"/>
</dbReference>
<dbReference type="PANTHER" id="PTHR42923">
    <property type="entry name" value="PROTOPORPHYRINOGEN OXIDASE"/>
    <property type="match status" value="1"/>
</dbReference>
<evidence type="ECO:0000313" key="19">
    <source>
        <dbReference type="Proteomes" id="UP001465755"/>
    </source>
</evidence>
<evidence type="ECO:0000313" key="18">
    <source>
        <dbReference type="EMBL" id="KAK9806433.1"/>
    </source>
</evidence>
<evidence type="ECO:0000256" key="14">
    <source>
        <dbReference type="ARBA" id="ARBA00047554"/>
    </source>
</evidence>
<comment type="similarity">
    <text evidence="4 15">Belongs to the protoporphyrinogen/coproporphyrinogen oxidase family. Protoporphyrinogen oxidase subfamily.</text>
</comment>
<keyword evidence="6" id="KW-0150">Chloroplast</keyword>
<keyword evidence="10" id="KW-0809">Transit peptide</keyword>
<dbReference type="SUPFAM" id="SSF54373">
    <property type="entry name" value="FAD-linked reductases, C-terminal domain"/>
    <property type="match status" value="1"/>
</dbReference>
<organism evidence="18 19">
    <name type="scientific">Symbiochloris irregularis</name>
    <dbReference type="NCBI Taxonomy" id="706552"/>
    <lineage>
        <taxon>Eukaryota</taxon>
        <taxon>Viridiplantae</taxon>
        <taxon>Chlorophyta</taxon>
        <taxon>core chlorophytes</taxon>
        <taxon>Trebouxiophyceae</taxon>
        <taxon>Trebouxiales</taxon>
        <taxon>Trebouxiaceae</taxon>
        <taxon>Symbiochloris</taxon>
    </lineage>
</organism>
<dbReference type="GO" id="GO:0006782">
    <property type="term" value="P:protoporphyrinogen IX biosynthetic process"/>
    <property type="evidence" value="ECO:0007669"/>
    <property type="project" value="UniProtKB-UniRule"/>
</dbReference>
<evidence type="ECO:0000256" key="9">
    <source>
        <dbReference type="ARBA" id="ARBA00022827"/>
    </source>
</evidence>
<gene>
    <name evidence="18" type="ORF">WJX73_006768</name>
</gene>